<evidence type="ECO:0000313" key="11">
    <source>
        <dbReference type="EMBL" id="EYU35049.1"/>
    </source>
</evidence>
<gene>
    <name evidence="11" type="ORF">MIMGU_mgv1a010950mg</name>
</gene>
<organism evidence="11 12">
    <name type="scientific">Erythranthe guttata</name>
    <name type="common">Yellow monkey flower</name>
    <name type="synonym">Mimulus guttatus</name>
    <dbReference type="NCBI Taxonomy" id="4155"/>
    <lineage>
        <taxon>Eukaryota</taxon>
        <taxon>Viridiplantae</taxon>
        <taxon>Streptophyta</taxon>
        <taxon>Embryophyta</taxon>
        <taxon>Tracheophyta</taxon>
        <taxon>Spermatophyta</taxon>
        <taxon>Magnoliopsida</taxon>
        <taxon>eudicotyledons</taxon>
        <taxon>Gunneridae</taxon>
        <taxon>Pentapetalae</taxon>
        <taxon>asterids</taxon>
        <taxon>lamiids</taxon>
        <taxon>Lamiales</taxon>
        <taxon>Phrymaceae</taxon>
        <taxon>Erythranthe</taxon>
    </lineage>
</organism>
<keyword evidence="12" id="KW-1185">Reference proteome</keyword>
<keyword evidence="3" id="KW-1003">Cell membrane</keyword>
<evidence type="ECO:0000256" key="3">
    <source>
        <dbReference type="ARBA" id="ARBA00022475"/>
    </source>
</evidence>
<evidence type="ECO:0000256" key="5">
    <source>
        <dbReference type="ARBA" id="ARBA00022824"/>
    </source>
</evidence>
<evidence type="ECO:0000256" key="8">
    <source>
        <dbReference type="ARBA" id="ARBA00023136"/>
    </source>
</evidence>
<evidence type="ECO:0000256" key="2">
    <source>
        <dbReference type="ARBA" id="ARBA00004389"/>
    </source>
</evidence>
<evidence type="ECO:0000256" key="7">
    <source>
        <dbReference type="ARBA" id="ARBA00023054"/>
    </source>
</evidence>
<protein>
    <submittedName>
        <fullName evidence="11">Uncharacterized protein</fullName>
    </submittedName>
</protein>
<feature type="coiled-coil region" evidence="10">
    <location>
        <begin position="162"/>
        <end position="189"/>
    </location>
</feature>
<dbReference type="PhylomeDB" id="A0A022R4Y8"/>
<keyword evidence="4" id="KW-0812">Transmembrane</keyword>
<keyword evidence="7 10" id="KW-0175">Coiled coil</keyword>
<comment type="subcellular location">
    <subcellularLocation>
        <location evidence="1">Cell membrane</location>
        <topology evidence="1">Single-pass membrane protein</topology>
    </subcellularLocation>
    <subcellularLocation>
        <location evidence="2">Endoplasmic reticulum membrane</location>
        <topology evidence="2">Single-pass membrane protein</topology>
    </subcellularLocation>
</comment>
<dbReference type="PANTHER" id="PTHR32219:SF3">
    <property type="entry name" value="CALPONIN-LIKE DOMAIN PROTEIN"/>
    <property type="match status" value="1"/>
</dbReference>
<comment type="similarity">
    <text evidence="9">Belongs to the plant Proton pump-interactor protein family.</text>
</comment>
<dbReference type="PANTHER" id="PTHR32219">
    <property type="entry name" value="RNA-BINDING PROTEIN YLMH-RELATED"/>
    <property type="match status" value="1"/>
</dbReference>
<name>A0A022R4Y8_ERYGU</name>
<sequence length="296" mass="34341">MNIDAATESFRYLIKFPPISRDSLHESLLRAIEELQIDEKIKTRDAIQLQIEEKLADNEILRVYYNFLNIKDINASGLLKAKLNEIDHLQSIVTKLGNALSIVHINNQICDLENKIKHDVIALESQRRYREVREEAEEFLKVVLRKELAILTDSSIKAKAAVREFKKKIDDAAEQVEKLQANYRAASHVCIEAIAIKDNMKKKYCEKIAMFAECLSDTDFAPITNEIPSDPMQLSCYCKHNVENFMQRWNKWYRLRVEYAKYNESSTMNRFGSLDGCSLHPDYETPFVPTTSQEKE</sequence>
<reference evidence="11 12" key="1">
    <citation type="journal article" date="2013" name="Proc. Natl. Acad. Sci. U.S.A.">
        <title>Fine-scale variation in meiotic recombination in Mimulus inferred from population shotgun sequencing.</title>
        <authorList>
            <person name="Hellsten U."/>
            <person name="Wright K.M."/>
            <person name="Jenkins J."/>
            <person name="Shu S."/>
            <person name="Yuan Y."/>
            <person name="Wessler S.R."/>
            <person name="Schmutz J."/>
            <person name="Willis J.H."/>
            <person name="Rokhsar D.S."/>
        </authorList>
    </citation>
    <scope>NUCLEOTIDE SEQUENCE [LARGE SCALE GENOMIC DNA]</scope>
    <source>
        <strain evidence="12">cv. DUN x IM62</strain>
    </source>
</reference>
<evidence type="ECO:0000256" key="6">
    <source>
        <dbReference type="ARBA" id="ARBA00022989"/>
    </source>
</evidence>
<accession>A0A022R4Y8</accession>
<evidence type="ECO:0000313" key="12">
    <source>
        <dbReference type="Proteomes" id="UP000030748"/>
    </source>
</evidence>
<evidence type="ECO:0000256" key="4">
    <source>
        <dbReference type="ARBA" id="ARBA00022692"/>
    </source>
</evidence>
<dbReference type="InterPro" id="IPR055282">
    <property type="entry name" value="PPI1-4"/>
</dbReference>
<dbReference type="eggNOG" id="ENOG502QPUC">
    <property type="taxonomic scope" value="Eukaryota"/>
</dbReference>
<dbReference type="GO" id="GO:0005789">
    <property type="term" value="C:endoplasmic reticulum membrane"/>
    <property type="evidence" value="ECO:0007669"/>
    <property type="project" value="UniProtKB-SubCell"/>
</dbReference>
<dbReference type="STRING" id="4155.A0A022R4Y8"/>
<keyword evidence="5" id="KW-0256">Endoplasmic reticulum</keyword>
<evidence type="ECO:0000256" key="1">
    <source>
        <dbReference type="ARBA" id="ARBA00004162"/>
    </source>
</evidence>
<dbReference type="EMBL" id="KI630635">
    <property type="protein sequence ID" value="EYU35049.1"/>
    <property type="molecule type" value="Genomic_DNA"/>
</dbReference>
<dbReference type="KEGG" id="egt:105960569"/>
<dbReference type="GO" id="GO:0005886">
    <property type="term" value="C:plasma membrane"/>
    <property type="evidence" value="ECO:0007669"/>
    <property type="project" value="UniProtKB-SubCell"/>
</dbReference>
<dbReference type="Proteomes" id="UP000030748">
    <property type="component" value="Unassembled WGS sequence"/>
</dbReference>
<evidence type="ECO:0000256" key="9">
    <source>
        <dbReference type="ARBA" id="ARBA00038080"/>
    </source>
</evidence>
<keyword evidence="6" id="KW-1133">Transmembrane helix</keyword>
<keyword evidence="8" id="KW-0472">Membrane</keyword>
<evidence type="ECO:0000256" key="10">
    <source>
        <dbReference type="SAM" id="Coils"/>
    </source>
</evidence>
<proteinExistence type="inferred from homology"/>
<dbReference type="AlphaFoldDB" id="A0A022R4Y8"/>